<dbReference type="InterPro" id="IPR029060">
    <property type="entry name" value="PIN-like_dom_sf"/>
</dbReference>
<dbReference type="SMART" id="SM00484">
    <property type="entry name" value="XPGI"/>
    <property type="match status" value="1"/>
</dbReference>
<evidence type="ECO:0000313" key="4">
    <source>
        <dbReference type="EMBL" id="ANB11371.1"/>
    </source>
</evidence>
<feature type="compositionally biased region" description="Polar residues" evidence="1">
    <location>
        <begin position="656"/>
        <end position="668"/>
    </location>
</feature>
<gene>
    <name evidence="4" type="primary">YEN1</name>
    <name evidence="4" type="ORF">AWJ20_4177</name>
</gene>
<dbReference type="Pfam" id="PF00752">
    <property type="entry name" value="XPG_N"/>
    <property type="match status" value="1"/>
</dbReference>
<dbReference type="GO" id="GO:0017108">
    <property type="term" value="F:5'-flap endonuclease activity"/>
    <property type="evidence" value="ECO:0007669"/>
    <property type="project" value="TreeGrafter"/>
</dbReference>
<dbReference type="Pfam" id="PF00867">
    <property type="entry name" value="XPG_I"/>
    <property type="match status" value="1"/>
</dbReference>
<dbReference type="CDD" id="cd09870">
    <property type="entry name" value="PIN_YEN1"/>
    <property type="match status" value="1"/>
</dbReference>
<dbReference type="InterPro" id="IPR006084">
    <property type="entry name" value="XPG/Rad2"/>
</dbReference>
<dbReference type="PANTHER" id="PTHR11081:SF72">
    <property type="entry name" value="HOLLIDAY JUNCTION RESOLVASE YEN1"/>
    <property type="match status" value="1"/>
</dbReference>
<dbReference type="GO" id="GO:0005634">
    <property type="term" value="C:nucleus"/>
    <property type="evidence" value="ECO:0007669"/>
    <property type="project" value="TreeGrafter"/>
</dbReference>
<evidence type="ECO:0000313" key="5">
    <source>
        <dbReference type="Proteomes" id="UP000189580"/>
    </source>
</evidence>
<feature type="compositionally biased region" description="Low complexity" evidence="1">
    <location>
        <begin position="643"/>
        <end position="655"/>
    </location>
</feature>
<feature type="compositionally biased region" description="Acidic residues" evidence="1">
    <location>
        <begin position="225"/>
        <end position="237"/>
    </location>
</feature>
<dbReference type="PANTHER" id="PTHR11081">
    <property type="entry name" value="FLAP ENDONUCLEASE FAMILY MEMBER"/>
    <property type="match status" value="1"/>
</dbReference>
<keyword evidence="5" id="KW-1185">Reference proteome</keyword>
<feature type="region of interest" description="Disordered" evidence="1">
    <location>
        <begin position="714"/>
        <end position="733"/>
    </location>
</feature>
<dbReference type="GO" id="GO:0008409">
    <property type="term" value="F:5'-3' exonuclease activity"/>
    <property type="evidence" value="ECO:0007669"/>
    <property type="project" value="TreeGrafter"/>
</dbReference>
<dbReference type="GO" id="GO:0006974">
    <property type="term" value="P:DNA damage response"/>
    <property type="evidence" value="ECO:0007669"/>
    <property type="project" value="UniProtKB-ARBA"/>
</dbReference>
<feature type="domain" description="XPG N-terminal" evidence="3">
    <location>
        <begin position="1"/>
        <end position="106"/>
    </location>
</feature>
<feature type="domain" description="XPG-I" evidence="2">
    <location>
        <begin position="116"/>
        <end position="190"/>
    </location>
</feature>
<dbReference type="GO" id="GO:0005737">
    <property type="term" value="C:cytoplasm"/>
    <property type="evidence" value="ECO:0007669"/>
    <property type="project" value="TreeGrafter"/>
</dbReference>
<evidence type="ECO:0000259" key="3">
    <source>
        <dbReference type="SMART" id="SM00485"/>
    </source>
</evidence>
<feature type="region of interest" description="Disordered" evidence="1">
    <location>
        <begin position="209"/>
        <end position="244"/>
    </location>
</feature>
<dbReference type="InterPro" id="IPR006085">
    <property type="entry name" value="XPG_DNA_repair_N"/>
</dbReference>
<evidence type="ECO:0000256" key="1">
    <source>
        <dbReference type="SAM" id="MobiDB-lite"/>
    </source>
</evidence>
<organism evidence="4 5">
    <name type="scientific">Sugiyamaella lignohabitans</name>
    <dbReference type="NCBI Taxonomy" id="796027"/>
    <lineage>
        <taxon>Eukaryota</taxon>
        <taxon>Fungi</taxon>
        <taxon>Dikarya</taxon>
        <taxon>Ascomycota</taxon>
        <taxon>Saccharomycotina</taxon>
        <taxon>Dipodascomycetes</taxon>
        <taxon>Dipodascales</taxon>
        <taxon>Trichomonascaceae</taxon>
        <taxon>Sugiyamaella</taxon>
    </lineage>
</organism>
<feature type="region of interest" description="Disordered" evidence="1">
    <location>
        <begin position="269"/>
        <end position="302"/>
    </location>
</feature>
<dbReference type="InterPro" id="IPR006086">
    <property type="entry name" value="XPG-I_dom"/>
</dbReference>
<dbReference type="KEGG" id="slb:AWJ20_4177"/>
<sequence length="733" mass="82763">MGVNRLWDDDDLIRETKSLREFAADFLKKNGRLVKVAVDGNILLHQVKGINNFGGNKEAIFYRLSFNKLLAFIEVGIEIVIVFDGPGKPSFKRNVLHDFGAMGTAKEEFMLTSVCRNIGIPVIKAAGEGEAECSWLQMEGDVDYVFTEDSDCLLFGATKILRYKTANETNVRPGRLGSGMIDESDEDYDYELEQNSDEDDEIYVLSPLEEEEADDNEQRAQNKDDVDDDQADADESESEKIFKSKASSQKNGVFEFSQESDIEVIHLSKSHRKRSIADTDDDENAEPEMAANITKRKRAKNTTSTSAVDRMIEVIHVKNESEYDRPQYILRALLQGGDYDSGIKRLGYEISKRISSKKTGFAQDLADIYGWKIEDRLSRDGKVLDAIDSDINPKLKQWRERLVKELSSNESKFLNKRSYIPIPEDFPRKDVVENYFYPILREKDECLPQVFISTFPNVMTLFDNYRKLYTDDAASYNKSWKRFVESIVFPLLSLRIKLNEDKTAWFEKISAPRKTKDTTPSLDQYNVTLKQESLGELLGVDTMYPQLRRRSRANSFNSSGSQGSSPTKAIPEVLSPPEVIKFKAAKRVSTVILDQSNNDLIHNFTKPAVKPPVTISLVSPFTNQLVTVPVKKKRASSEKTKRSNSTVSRNSKSSVPANNRILTDFFSSRKSKEPVSKAPTGKTINPVSTTNKPMAFNGQFSAENSDLASLFQFSDDEDTSDIPQGTSKKKLAL</sequence>
<dbReference type="RefSeq" id="XP_018733848.1">
    <property type="nucleotide sequence ID" value="XM_018881238.1"/>
</dbReference>
<dbReference type="SMART" id="SM00485">
    <property type="entry name" value="XPGN"/>
    <property type="match status" value="1"/>
</dbReference>
<dbReference type="AlphaFoldDB" id="A0A161HFM5"/>
<dbReference type="EMBL" id="CP014500">
    <property type="protein sequence ID" value="ANB11371.1"/>
    <property type="molecule type" value="Genomic_DNA"/>
</dbReference>
<protein>
    <submittedName>
        <fullName evidence="4">Yen1p</fullName>
    </submittedName>
</protein>
<dbReference type="SUPFAM" id="SSF88723">
    <property type="entry name" value="PIN domain-like"/>
    <property type="match status" value="1"/>
</dbReference>
<name>A0A161HFM5_9ASCO</name>
<dbReference type="OrthoDB" id="2959108at2759"/>
<evidence type="ECO:0000259" key="2">
    <source>
        <dbReference type="SMART" id="SM00484"/>
    </source>
</evidence>
<dbReference type="Gene3D" id="3.40.50.1010">
    <property type="entry name" value="5'-nuclease"/>
    <property type="match status" value="2"/>
</dbReference>
<reference evidence="4 5" key="1">
    <citation type="submission" date="2016-02" db="EMBL/GenBank/DDBJ databases">
        <title>Complete genome sequence and transcriptome regulation of the pentose utilising yeast Sugiyamaella lignohabitans.</title>
        <authorList>
            <person name="Bellasio M."/>
            <person name="Peymann A."/>
            <person name="Valli M."/>
            <person name="Sipitzky M."/>
            <person name="Graf A."/>
            <person name="Sauer M."/>
            <person name="Marx H."/>
            <person name="Mattanovich D."/>
        </authorList>
    </citation>
    <scope>NUCLEOTIDE SEQUENCE [LARGE SCALE GENOMIC DNA]</scope>
    <source>
        <strain evidence="4 5">CBS 10342</strain>
    </source>
</reference>
<dbReference type="GeneID" id="30036280"/>
<dbReference type="Proteomes" id="UP000189580">
    <property type="component" value="Chromosome c"/>
</dbReference>
<accession>A0A161HFM5</accession>
<feature type="compositionally biased region" description="Polar residues" evidence="1">
    <location>
        <begin position="682"/>
        <end position="698"/>
    </location>
</feature>
<proteinExistence type="predicted"/>
<feature type="region of interest" description="Disordered" evidence="1">
    <location>
        <begin position="631"/>
        <end position="698"/>
    </location>
</feature>
<dbReference type="PRINTS" id="PR00853">
    <property type="entry name" value="XPGRADSUPER"/>
</dbReference>